<feature type="binding site" evidence="9">
    <location>
        <position position="347"/>
    </location>
    <ligand>
        <name>Zn(2+)</name>
        <dbReference type="ChEBI" id="CHEBI:29105"/>
        <label>3</label>
    </ligand>
</feature>
<comment type="subcellular location">
    <subcellularLocation>
        <location evidence="1 9">Cytoplasm</location>
    </subcellularLocation>
</comment>
<evidence type="ECO:0000256" key="11">
    <source>
        <dbReference type="RuleBase" id="RU003653"/>
    </source>
</evidence>
<feature type="binding site" evidence="9">
    <location>
        <position position="347"/>
    </location>
    <ligand>
        <name>Zn(2+)</name>
        <dbReference type="ChEBI" id="CHEBI:29105"/>
        <label>4</label>
        <note>catalytic</note>
    </ligand>
</feature>
<feature type="binding site" evidence="9">
    <location>
        <position position="283"/>
    </location>
    <ligand>
        <name>Zn(2+)</name>
        <dbReference type="ChEBI" id="CHEBI:29105"/>
        <label>4</label>
        <note>catalytic</note>
    </ligand>
</feature>
<comment type="cofactor">
    <cofactor evidence="9">
        <name>Zn(2+)</name>
        <dbReference type="ChEBI" id="CHEBI:29105"/>
    </cofactor>
    <cofactor evidence="9">
        <name>Co(2+)</name>
        <dbReference type="ChEBI" id="CHEBI:48828"/>
    </cofactor>
    <cofactor evidence="9">
        <name>Mn(2+)</name>
        <dbReference type="ChEBI" id="CHEBI:29035"/>
    </cofactor>
    <cofactor evidence="9">
        <name>Fe(2+)</name>
        <dbReference type="ChEBI" id="CHEBI:29033"/>
    </cofactor>
    <text evidence="9">Binds 2 divalent metal cations per subunit. Has a high-affinity and a low affinity metal-binding site. The true nature of the physiological cofactor is under debate. The enzyme is active with zinc, cobalt, manganese or divalent iron ions. Has high activity with zinc; zinc cofactor is transferred into the active site region by the ZNG1 zinc chaperone.</text>
</comment>
<dbReference type="InterPro" id="IPR036005">
    <property type="entry name" value="Creatinase/aminopeptidase-like"/>
</dbReference>
<feature type="domain" description="C6H2-type" evidence="12">
    <location>
        <begin position="4"/>
        <end position="57"/>
    </location>
</feature>
<dbReference type="EMBL" id="JAAAJB010000074">
    <property type="protein sequence ID" value="KAG0267544.1"/>
    <property type="molecule type" value="Genomic_DNA"/>
</dbReference>
<evidence type="ECO:0000256" key="1">
    <source>
        <dbReference type="ARBA" id="ARBA00004496"/>
    </source>
</evidence>
<keyword evidence="7 9" id="KW-0378">Hydrolase</keyword>
<comment type="similarity">
    <text evidence="9 10">Belongs to the peptidase M24A family. Methionine aminopeptidase type 1 subfamily.</text>
</comment>
<dbReference type="InterPro" id="IPR001714">
    <property type="entry name" value="Pept_M24_MAP"/>
</dbReference>
<dbReference type="EC" id="3.4.11.18" evidence="11"/>
<keyword evidence="8" id="KW-0862">Zinc</keyword>
<name>A0A9P6QHY1_9FUNG</name>
<dbReference type="GO" id="GO:0005829">
    <property type="term" value="C:cytosol"/>
    <property type="evidence" value="ECO:0007669"/>
    <property type="project" value="TreeGrafter"/>
</dbReference>
<keyword evidence="5 9" id="KW-0479">Metal-binding</keyword>
<reference evidence="13" key="1">
    <citation type="journal article" date="2020" name="Fungal Divers.">
        <title>Resolving the Mortierellaceae phylogeny through synthesis of multi-gene phylogenetics and phylogenomics.</title>
        <authorList>
            <person name="Vandepol N."/>
            <person name="Liber J."/>
            <person name="Desiro A."/>
            <person name="Na H."/>
            <person name="Kennedy M."/>
            <person name="Barry K."/>
            <person name="Grigoriev I.V."/>
            <person name="Miller A.N."/>
            <person name="O'Donnell K."/>
            <person name="Stajich J.E."/>
            <person name="Bonito G."/>
        </authorList>
    </citation>
    <scope>NUCLEOTIDE SEQUENCE</scope>
    <source>
        <strain evidence="13">BC1065</strain>
    </source>
</reference>
<dbReference type="SUPFAM" id="SSF55920">
    <property type="entry name" value="Creatinase/aminopeptidase"/>
    <property type="match status" value="1"/>
</dbReference>
<proteinExistence type="inferred from homology"/>
<comment type="caution">
    <text evidence="13">The sequence shown here is derived from an EMBL/GenBank/DDBJ whole genome shotgun (WGS) entry which is preliminary data.</text>
</comment>
<dbReference type="InterPro" id="IPR000994">
    <property type="entry name" value="Pept_M24"/>
</dbReference>
<comment type="catalytic activity">
    <reaction evidence="9 11">
        <text>Release of N-terminal amino acids, preferentially methionine, from peptides and arylamides.</text>
        <dbReference type="EC" id="3.4.11.18"/>
    </reaction>
</comment>
<dbReference type="Proteomes" id="UP000807716">
    <property type="component" value="Unassembled WGS sequence"/>
</dbReference>
<protein>
    <recommendedName>
        <fullName evidence="11">Methionine aminopeptidase</fullName>
        <ecNumber evidence="11">3.4.11.18</ecNumber>
    </recommendedName>
</protein>
<keyword evidence="14" id="KW-1185">Reference proteome</keyword>
<keyword evidence="6 10" id="KW-0863">Zinc-finger</keyword>
<sequence>MSSSQICQGMDCSKPATLQCPSCLKLKIPNSFFCSQECFKKNWATHKAVHKIMAMTSGPAAEEGGSDPWPGFKYTGPLRPHYPLSERRAVPAEIGRPDYSETGIPVSEQNIRSSSVIEVLKPDEIEKMRTVCRLAREVTDLGIAAVKVGVTTDEIDRVIHEATIARGAYPSPLNYNGFPKSCCTSVNEVICHGIPDQRPLKDGDIVNLDISIYKDGFHADLNETVAVGKVDADGLRLIRTTRECLEKAIAIVRPGTLYRDLGNVIEKHAKSEGFSVVKTYCGHGIHRLFHCAPSIPHYARNKAVGVMKAGHVFTIEPMISEGTWRDEMWPDNWTAVTADGKRSAQFEQTMLVTETGVEILTARPTKA</sequence>
<dbReference type="NCBIfam" id="TIGR00500">
    <property type="entry name" value="met_pdase_I"/>
    <property type="match status" value="1"/>
</dbReference>
<dbReference type="GO" id="GO:0070006">
    <property type="term" value="F:metalloaminopeptidase activity"/>
    <property type="evidence" value="ECO:0007669"/>
    <property type="project" value="UniProtKB-UniRule"/>
</dbReference>
<feature type="binding site" evidence="9">
    <location>
        <position position="316"/>
    </location>
    <ligand>
        <name>Zn(2+)</name>
        <dbReference type="ChEBI" id="CHEBI:29105"/>
        <label>4</label>
        <note>catalytic</note>
    </ligand>
</feature>
<evidence type="ECO:0000313" key="14">
    <source>
        <dbReference type="Proteomes" id="UP000807716"/>
    </source>
</evidence>
<dbReference type="GO" id="GO:0006508">
    <property type="term" value="P:proteolysis"/>
    <property type="evidence" value="ECO:0007669"/>
    <property type="project" value="UniProtKB-KW"/>
</dbReference>
<keyword evidence="2 9" id="KW-0031">Aminopeptidase</keyword>
<gene>
    <name evidence="13" type="primary">METAP1</name>
    <name evidence="13" type="ORF">DFQ27_008685</name>
</gene>
<dbReference type="Pfam" id="PF15801">
    <property type="entry name" value="zf-C6H2"/>
    <property type="match status" value="1"/>
</dbReference>
<evidence type="ECO:0000256" key="2">
    <source>
        <dbReference type="ARBA" id="ARBA00022438"/>
    </source>
</evidence>
<dbReference type="PROSITE" id="PS52013">
    <property type="entry name" value="ZF_C6H2"/>
    <property type="match status" value="1"/>
</dbReference>
<dbReference type="InterPro" id="IPR002467">
    <property type="entry name" value="Pept_M24A_MAP1"/>
</dbReference>
<dbReference type="HAMAP" id="MF_01974">
    <property type="entry name" value="MetAP_1"/>
    <property type="match status" value="1"/>
</dbReference>
<evidence type="ECO:0000256" key="4">
    <source>
        <dbReference type="ARBA" id="ARBA00022670"/>
    </source>
</evidence>
<dbReference type="InterPro" id="IPR031615">
    <property type="entry name" value="Zfn-C6H2"/>
</dbReference>
<feature type="binding site" evidence="9">
    <location>
        <position position="209"/>
    </location>
    <ligand>
        <name>Zn(2+)</name>
        <dbReference type="ChEBI" id="CHEBI:29105"/>
        <label>3</label>
    </ligand>
</feature>
<evidence type="ECO:0000313" key="13">
    <source>
        <dbReference type="EMBL" id="KAG0267544.1"/>
    </source>
</evidence>
<dbReference type="PROSITE" id="PS00680">
    <property type="entry name" value="MAP_1"/>
    <property type="match status" value="1"/>
</dbReference>
<accession>A0A9P6QHY1</accession>
<keyword evidence="4 9" id="KW-0645">Protease</keyword>
<dbReference type="FunFam" id="3.90.230.10:FF:000010">
    <property type="entry name" value="Methionine aminopeptidase"/>
    <property type="match status" value="1"/>
</dbReference>
<organism evidence="13 14">
    <name type="scientific">Actinomortierella ambigua</name>
    <dbReference type="NCBI Taxonomy" id="1343610"/>
    <lineage>
        <taxon>Eukaryota</taxon>
        <taxon>Fungi</taxon>
        <taxon>Fungi incertae sedis</taxon>
        <taxon>Mucoromycota</taxon>
        <taxon>Mortierellomycotina</taxon>
        <taxon>Mortierellomycetes</taxon>
        <taxon>Mortierellales</taxon>
        <taxon>Mortierellaceae</taxon>
        <taxon>Actinomortierella</taxon>
    </lineage>
</organism>
<keyword evidence="3 9" id="KW-0963">Cytoplasm</keyword>
<dbReference type="PANTHER" id="PTHR43330:SF7">
    <property type="entry name" value="METHIONINE AMINOPEPTIDASE 1"/>
    <property type="match status" value="1"/>
</dbReference>
<evidence type="ECO:0000256" key="5">
    <source>
        <dbReference type="ARBA" id="ARBA00022723"/>
    </source>
</evidence>
<comment type="cofactor">
    <cofactor evidence="11">
        <name>Co(2+)</name>
        <dbReference type="ChEBI" id="CHEBI:48828"/>
    </cofactor>
    <cofactor evidence="11">
        <name>Zn(2+)</name>
        <dbReference type="ChEBI" id="CHEBI:29105"/>
    </cofactor>
    <cofactor evidence="11">
        <name>Mn(2+)</name>
        <dbReference type="ChEBI" id="CHEBI:29035"/>
    </cofactor>
    <cofactor evidence="11">
        <name>Fe(2+)</name>
        <dbReference type="ChEBI" id="CHEBI:29033"/>
    </cofactor>
    <text evidence="11">Binds 2 divalent metal cations per subunit. Has a high-affinity and a low affinity metal-binding site. The true nature of the physiological cofactor is under debate. The enzyme is active with cobalt, zinc, manganese or divalent iron ions.</text>
</comment>
<feature type="binding site" evidence="9">
    <location>
        <position position="290"/>
    </location>
    <ligand>
        <name>a protein</name>
        <dbReference type="ChEBI" id="CHEBI:16541"/>
    </ligand>
    <ligandPart>
        <name>N-terminal L-methionine residue</name>
        <dbReference type="ChEBI" id="CHEBI:64731"/>
    </ligandPart>
</feature>
<comment type="subunit">
    <text evidence="9">Associates with the 60S ribosomal subunit of the 80S translational complex.</text>
</comment>
<evidence type="ECO:0000256" key="8">
    <source>
        <dbReference type="ARBA" id="ARBA00022833"/>
    </source>
</evidence>
<evidence type="ECO:0000256" key="10">
    <source>
        <dbReference type="PROSITE-ProRule" id="PRU01357"/>
    </source>
</evidence>
<dbReference type="Gene3D" id="3.90.230.10">
    <property type="entry name" value="Creatinase/methionine aminopeptidase superfamily"/>
    <property type="match status" value="1"/>
</dbReference>
<feature type="binding site" evidence="9">
    <location>
        <position position="192"/>
    </location>
    <ligand>
        <name>a protein</name>
        <dbReference type="ChEBI" id="CHEBI:16541"/>
    </ligand>
    <ligandPart>
        <name>N-terminal L-methionine residue</name>
        <dbReference type="ChEBI" id="CHEBI:64731"/>
    </ligandPart>
</feature>
<evidence type="ECO:0000256" key="6">
    <source>
        <dbReference type="ARBA" id="ARBA00022771"/>
    </source>
</evidence>
<dbReference type="OrthoDB" id="3209743at2759"/>
<evidence type="ECO:0000256" key="7">
    <source>
        <dbReference type="ARBA" id="ARBA00022801"/>
    </source>
</evidence>
<feature type="binding site" evidence="9">
    <location>
        <position position="220"/>
    </location>
    <ligand>
        <name>Zn(2+)</name>
        <dbReference type="ChEBI" id="CHEBI:29105"/>
        <label>4</label>
        <note>catalytic</note>
    </ligand>
</feature>
<dbReference type="Gene3D" id="6.10.140.2220">
    <property type="match status" value="1"/>
</dbReference>
<evidence type="ECO:0000256" key="9">
    <source>
        <dbReference type="HAMAP-Rule" id="MF_03174"/>
    </source>
</evidence>
<dbReference type="CDD" id="cd01086">
    <property type="entry name" value="MetAP1"/>
    <property type="match status" value="1"/>
</dbReference>
<evidence type="ECO:0000256" key="3">
    <source>
        <dbReference type="ARBA" id="ARBA00022490"/>
    </source>
</evidence>
<evidence type="ECO:0000259" key="12">
    <source>
        <dbReference type="PROSITE" id="PS52013"/>
    </source>
</evidence>
<dbReference type="AlphaFoldDB" id="A0A9P6QHY1"/>
<dbReference type="GO" id="GO:0004239">
    <property type="term" value="F:initiator methionyl aminopeptidase activity"/>
    <property type="evidence" value="ECO:0007669"/>
    <property type="project" value="UniProtKB-UniRule"/>
</dbReference>
<dbReference type="PANTHER" id="PTHR43330">
    <property type="entry name" value="METHIONINE AMINOPEPTIDASE"/>
    <property type="match status" value="1"/>
</dbReference>
<dbReference type="GO" id="GO:0008270">
    <property type="term" value="F:zinc ion binding"/>
    <property type="evidence" value="ECO:0007669"/>
    <property type="project" value="UniProtKB-KW"/>
</dbReference>
<comment type="function">
    <text evidence="9 11">Cotranslationally removes the N-terminal methionine from nascent proteins. The N-terminal methionine is often cleaved when the second residue in the primary sequence is small and uncharged (Met-Ala-, Cys, Gly, Pro, Ser, Thr, or Val).</text>
</comment>
<dbReference type="Pfam" id="PF00557">
    <property type="entry name" value="Peptidase_M24"/>
    <property type="match status" value="1"/>
</dbReference>
<dbReference type="PRINTS" id="PR00599">
    <property type="entry name" value="MAPEPTIDASE"/>
</dbReference>
<feature type="binding site" evidence="9">
    <location>
        <position position="220"/>
    </location>
    <ligand>
        <name>Zn(2+)</name>
        <dbReference type="ChEBI" id="CHEBI:29105"/>
        <label>3</label>
    </ligand>
</feature>